<dbReference type="Gene3D" id="1.10.630.10">
    <property type="entry name" value="Cytochrome P450"/>
    <property type="match status" value="1"/>
</dbReference>
<keyword evidence="2 4" id="KW-0479">Metal-binding</keyword>
<evidence type="ECO:0000313" key="6">
    <source>
        <dbReference type="EMBL" id="PKU73907.1"/>
    </source>
</evidence>
<evidence type="ECO:0000256" key="5">
    <source>
        <dbReference type="RuleBase" id="RU000461"/>
    </source>
</evidence>
<evidence type="ECO:0000256" key="3">
    <source>
        <dbReference type="ARBA" id="ARBA00023004"/>
    </source>
</evidence>
<dbReference type="InterPro" id="IPR036396">
    <property type="entry name" value="Cyt_P450_sf"/>
</dbReference>
<evidence type="ECO:0000256" key="1">
    <source>
        <dbReference type="ARBA" id="ARBA00010617"/>
    </source>
</evidence>
<dbReference type="Pfam" id="PF00067">
    <property type="entry name" value="p450"/>
    <property type="match status" value="1"/>
</dbReference>
<feature type="binding site" description="axial binding residue" evidence="4">
    <location>
        <position position="520"/>
    </location>
    <ligand>
        <name>heme</name>
        <dbReference type="ChEBI" id="CHEBI:30413"/>
    </ligand>
    <ligandPart>
        <name>Fe</name>
        <dbReference type="ChEBI" id="CHEBI:18248"/>
    </ligandPart>
</feature>
<accession>A0A2I0WE10</accession>
<evidence type="ECO:0000313" key="7">
    <source>
        <dbReference type="Proteomes" id="UP000233837"/>
    </source>
</evidence>
<sequence>MNGRFNGGSKFVKSNHGFPHKEYKIKNIEEDATEAISNTDVEIMTEITAPEVITAEERGANVAELTAEEKGTNFAEINENIMANKFSVLAEEIEEERGRRRAITNKIALLPSLPGLPLIGNIHELGSLPHQSLRELSKKHGSLMLLHLGSIPTLVVSSAKLAQEFMRTHDIVFASRPSSKVSKLLSYNNIDIAFSPYGDCWRQLRRISVNNLLGQKMVQSFSIIRSEEVAQLLERIADQASSDNGVVCITEMLNSLVSNILCRVVLGSSMSDERTSLVCELVQRNSTFFSVVFFEDLFPKLRWLDVLLGFEAKLRTHFNTWDSLLEEFIENHLNRCKDGADSNGTNTDFIDILLQLQRDSNTDFVLTRNHIKAILMDMFAAGTDTSFITLDWTMAELIQNPEVMKKAQDEVREIANGDEMIIEERLGQLKYLNAVIKEVLRLHPPIPLLLPRVSTEACKMQGYNIPKETRVLINAWAIGRDGAYWDSPDEFKPERFLGSTIDYRGRDFHFIPFGAGRRICPGMPFAVAVVELTLANLLLRFNWTLPSGISKEDMKMEDSPGLVSLRKQKLELVPTLVKIK</sequence>
<organism evidence="6 7">
    <name type="scientific">Dendrobium catenatum</name>
    <dbReference type="NCBI Taxonomy" id="906689"/>
    <lineage>
        <taxon>Eukaryota</taxon>
        <taxon>Viridiplantae</taxon>
        <taxon>Streptophyta</taxon>
        <taxon>Embryophyta</taxon>
        <taxon>Tracheophyta</taxon>
        <taxon>Spermatophyta</taxon>
        <taxon>Magnoliopsida</taxon>
        <taxon>Liliopsida</taxon>
        <taxon>Asparagales</taxon>
        <taxon>Orchidaceae</taxon>
        <taxon>Epidendroideae</taxon>
        <taxon>Malaxideae</taxon>
        <taxon>Dendrobiinae</taxon>
        <taxon>Dendrobium</taxon>
    </lineage>
</organism>
<dbReference type="CDD" id="cd11072">
    <property type="entry name" value="CYP71-like"/>
    <property type="match status" value="1"/>
</dbReference>
<keyword evidence="4 5" id="KW-0349">Heme</keyword>
<reference evidence="6 7" key="2">
    <citation type="journal article" date="2017" name="Nature">
        <title>The Apostasia genome and the evolution of orchids.</title>
        <authorList>
            <person name="Zhang G.Q."/>
            <person name="Liu K.W."/>
            <person name="Li Z."/>
            <person name="Lohaus R."/>
            <person name="Hsiao Y.Y."/>
            <person name="Niu S.C."/>
            <person name="Wang J.Y."/>
            <person name="Lin Y.C."/>
            <person name="Xu Q."/>
            <person name="Chen L.J."/>
            <person name="Yoshida K."/>
            <person name="Fujiwara S."/>
            <person name="Wang Z.W."/>
            <person name="Zhang Y.Q."/>
            <person name="Mitsuda N."/>
            <person name="Wang M."/>
            <person name="Liu G.H."/>
            <person name="Pecoraro L."/>
            <person name="Huang H.X."/>
            <person name="Xiao X.J."/>
            <person name="Lin M."/>
            <person name="Wu X.Y."/>
            <person name="Wu W.L."/>
            <person name="Chen Y.Y."/>
            <person name="Chang S.B."/>
            <person name="Sakamoto S."/>
            <person name="Ohme-Takagi M."/>
            <person name="Yagi M."/>
            <person name="Zeng S.J."/>
            <person name="Shen C.Y."/>
            <person name="Yeh C.M."/>
            <person name="Luo Y.B."/>
            <person name="Tsai W.C."/>
            <person name="Van de Peer Y."/>
            <person name="Liu Z.J."/>
        </authorList>
    </citation>
    <scope>NUCLEOTIDE SEQUENCE [LARGE SCALE GENOMIC DNA]</scope>
    <source>
        <tissue evidence="6">The whole plant</tissue>
    </source>
</reference>
<dbReference type="GO" id="GO:0020037">
    <property type="term" value="F:heme binding"/>
    <property type="evidence" value="ECO:0007669"/>
    <property type="project" value="InterPro"/>
</dbReference>
<dbReference type="InterPro" id="IPR017972">
    <property type="entry name" value="Cyt_P450_CS"/>
</dbReference>
<reference evidence="6 7" key="1">
    <citation type="journal article" date="2016" name="Sci. Rep.">
        <title>The Dendrobium catenatum Lindl. genome sequence provides insights into polysaccharide synthase, floral development and adaptive evolution.</title>
        <authorList>
            <person name="Zhang G.Q."/>
            <person name="Xu Q."/>
            <person name="Bian C."/>
            <person name="Tsai W.C."/>
            <person name="Yeh C.M."/>
            <person name="Liu K.W."/>
            <person name="Yoshida K."/>
            <person name="Zhang L.S."/>
            <person name="Chang S.B."/>
            <person name="Chen F."/>
            <person name="Shi Y."/>
            <person name="Su Y.Y."/>
            <person name="Zhang Y.Q."/>
            <person name="Chen L.J."/>
            <person name="Yin Y."/>
            <person name="Lin M."/>
            <person name="Huang H."/>
            <person name="Deng H."/>
            <person name="Wang Z.W."/>
            <person name="Zhu S.L."/>
            <person name="Zhao X."/>
            <person name="Deng C."/>
            <person name="Niu S.C."/>
            <person name="Huang J."/>
            <person name="Wang M."/>
            <person name="Liu G.H."/>
            <person name="Yang H.J."/>
            <person name="Xiao X.J."/>
            <person name="Hsiao Y.Y."/>
            <person name="Wu W.L."/>
            <person name="Chen Y.Y."/>
            <person name="Mitsuda N."/>
            <person name="Ohme-Takagi M."/>
            <person name="Luo Y.B."/>
            <person name="Van de Peer Y."/>
            <person name="Liu Z.J."/>
        </authorList>
    </citation>
    <scope>NUCLEOTIDE SEQUENCE [LARGE SCALE GENOMIC DNA]</scope>
    <source>
        <tissue evidence="6">The whole plant</tissue>
    </source>
</reference>
<dbReference type="AlphaFoldDB" id="A0A2I0WE10"/>
<keyword evidence="7" id="KW-1185">Reference proteome</keyword>
<dbReference type="FunFam" id="1.10.630.10:FF:000011">
    <property type="entry name" value="Cytochrome P450 83B1"/>
    <property type="match status" value="1"/>
</dbReference>
<keyword evidence="5" id="KW-0560">Oxidoreductase</keyword>
<keyword evidence="3 4" id="KW-0408">Iron</keyword>
<dbReference type="Proteomes" id="UP000233837">
    <property type="component" value="Unassembled WGS sequence"/>
</dbReference>
<evidence type="ECO:0000256" key="2">
    <source>
        <dbReference type="ARBA" id="ARBA00022723"/>
    </source>
</evidence>
<dbReference type="GO" id="GO:0004497">
    <property type="term" value="F:monooxygenase activity"/>
    <property type="evidence" value="ECO:0007669"/>
    <property type="project" value="UniProtKB-KW"/>
</dbReference>
<dbReference type="InterPro" id="IPR002401">
    <property type="entry name" value="Cyt_P450_E_grp-I"/>
</dbReference>
<dbReference type="GO" id="GO:0016705">
    <property type="term" value="F:oxidoreductase activity, acting on paired donors, with incorporation or reduction of molecular oxygen"/>
    <property type="evidence" value="ECO:0007669"/>
    <property type="project" value="InterPro"/>
</dbReference>
<proteinExistence type="inferred from homology"/>
<evidence type="ECO:0000256" key="4">
    <source>
        <dbReference type="PIRSR" id="PIRSR602401-1"/>
    </source>
</evidence>
<dbReference type="InterPro" id="IPR001128">
    <property type="entry name" value="Cyt_P450"/>
</dbReference>
<comment type="cofactor">
    <cofactor evidence="4">
        <name>heme</name>
        <dbReference type="ChEBI" id="CHEBI:30413"/>
    </cofactor>
</comment>
<protein>
    <submittedName>
        <fullName evidence="6">Cytochrome P450 71A1</fullName>
    </submittedName>
</protein>
<dbReference type="PROSITE" id="PS00086">
    <property type="entry name" value="CYTOCHROME_P450"/>
    <property type="match status" value="1"/>
</dbReference>
<dbReference type="GO" id="GO:0005506">
    <property type="term" value="F:iron ion binding"/>
    <property type="evidence" value="ECO:0007669"/>
    <property type="project" value="InterPro"/>
</dbReference>
<dbReference type="PANTHER" id="PTHR47955:SF14">
    <property type="entry name" value="OS01G0543600 PROTEIN"/>
    <property type="match status" value="1"/>
</dbReference>
<keyword evidence="5" id="KW-0503">Monooxygenase</keyword>
<comment type="similarity">
    <text evidence="1 5">Belongs to the cytochrome P450 family.</text>
</comment>
<name>A0A2I0WE10_9ASPA</name>
<gene>
    <name evidence="6" type="primary">CYP71A1</name>
    <name evidence="6" type="ORF">MA16_Dca021219</name>
</gene>
<dbReference type="PANTHER" id="PTHR47955">
    <property type="entry name" value="CYTOCHROME P450 FAMILY 71 PROTEIN"/>
    <property type="match status" value="1"/>
</dbReference>
<dbReference type="SUPFAM" id="SSF48264">
    <property type="entry name" value="Cytochrome P450"/>
    <property type="match status" value="1"/>
</dbReference>
<dbReference type="STRING" id="906689.A0A2I0WE10"/>
<dbReference type="PRINTS" id="PR00385">
    <property type="entry name" value="P450"/>
</dbReference>
<dbReference type="PRINTS" id="PR00463">
    <property type="entry name" value="EP450I"/>
</dbReference>
<dbReference type="EMBL" id="KZ502717">
    <property type="protein sequence ID" value="PKU73907.1"/>
    <property type="molecule type" value="Genomic_DNA"/>
</dbReference>